<accession>A0A364NJA8</accession>
<dbReference type="GO" id="GO:0004527">
    <property type="term" value="F:exonuclease activity"/>
    <property type="evidence" value="ECO:0007669"/>
    <property type="project" value="UniProtKB-KW"/>
</dbReference>
<dbReference type="InterPro" id="IPR036397">
    <property type="entry name" value="RNaseH_sf"/>
</dbReference>
<evidence type="ECO:0000313" key="5">
    <source>
        <dbReference type="Proteomes" id="UP000250744"/>
    </source>
</evidence>
<dbReference type="GO" id="GO:0003676">
    <property type="term" value="F:nucleic acid binding"/>
    <property type="evidence" value="ECO:0007669"/>
    <property type="project" value="InterPro"/>
</dbReference>
<evidence type="ECO:0000313" key="4">
    <source>
        <dbReference type="EMBL" id="RAU16975.1"/>
    </source>
</evidence>
<dbReference type="SUPFAM" id="SSF53098">
    <property type="entry name" value="Ribonuclease H-like"/>
    <property type="match status" value="1"/>
</dbReference>
<keyword evidence="2" id="KW-0378">Hydrolase</keyword>
<dbReference type="SMART" id="SM00479">
    <property type="entry name" value="EXOIII"/>
    <property type="match status" value="1"/>
</dbReference>
<keyword evidence="5" id="KW-1185">Reference proteome</keyword>
<dbReference type="AlphaFoldDB" id="A0A364NJA8"/>
<evidence type="ECO:0000256" key="2">
    <source>
        <dbReference type="ARBA" id="ARBA00022839"/>
    </source>
</evidence>
<dbReference type="Proteomes" id="UP000250744">
    <property type="component" value="Unassembled WGS sequence"/>
</dbReference>
<proteinExistence type="predicted"/>
<dbReference type="EMBL" id="QKRX01000014">
    <property type="protein sequence ID" value="RAU16975.1"/>
    <property type="molecule type" value="Genomic_DNA"/>
</dbReference>
<reference evidence="4 5" key="1">
    <citation type="submission" date="2018-06" db="EMBL/GenBank/DDBJ databases">
        <title>Nitrincola tibetense sp. nov., isolated from Lake XuguoCo on Tibetan Plateau.</title>
        <authorList>
            <person name="Xing P."/>
        </authorList>
    </citation>
    <scope>NUCLEOTIDE SEQUENCE [LARGE SCALE GENOMIC DNA]</scope>
    <source>
        <strain evidence="5">xg18</strain>
    </source>
</reference>
<dbReference type="GO" id="GO:0006259">
    <property type="term" value="P:DNA metabolic process"/>
    <property type="evidence" value="ECO:0007669"/>
    <property type="project" value="UniProtKB-ARBA"/>
</dbReference>
<evidence type="ECO:0000259" key="3">
    <source>
        <dbReference type="SMART" id="SM00479"/>
    </source>
</evidence>
<keyword evidence="2" id="KW-0269">Exonuclease</keyword>
<feature type="domain" description="Exonuclease" evidence="3">
    <location>
        <begin position="3"/>
        <end position="155"/>
    </location>
</feature>
<protein>
    <recommendedName>
        <fullName evidence="3">Exonuclease domain-containing protein</fullName>
    </recommendedName>
</protein>
<evidence type="ECO:0000256" key="1">
    <source>
        <dbReference type="ARBA" id="ARBA00022722"/>
    </source>
</evidence>
<dbReference type="Gene3D" id="3.30.420.10">
    <property type="entry name" value="Ribonuclease H-like superfamily/Ribonuclease H"/>
    <property type="match status" value="1"/>
</dbReference>
<dbReference type="InterPro" id="IPR013520">
    <property type="entry name" value="Ribonucl_H"/>
</dbReference>
<keyword evidence="1" id="KW-0540">Nuclease</keyword>
<comment type="caution">
    <text evidence="4">The sequence shown here is derived from an EMBL/GenBank/DDBJ whole genome shotgun (WGS) entry which is preliminary data.</text>
</comment>
<organism evidence="4 5">
    <name type="scientific">Nitrincola tibetensis</name>
    <dbReference type="NCBI Taxonomy" id="2219697"/>
    <lineage>
        <taxon>Bacteria</taxon>
        <taxon>Pseudomonadati</taxon>
        <taxon>Pseudomonadota</taxon>
        <taxon>Gammaproteobacteria</taxon>
        <taxon>Oceanospirillales</taxon>
        <taxon>Oceanospirillaceae</taxon>
        <taxon>Nitrincola</taxon>
    </lineage>
</organism>
<sequence length="155" mass="17879">MQVIDIEASGLDPDLSYPIEIGVYDTKNPDASISFLIKPDPAWEYWDSNAESIHNISRKLLEKDGINLREACDRLNQSIAQIVISDAPDFDFMWLQRLFDKAAKPMRFKVSGFYSFLTPEQQNQLNRHLDIQERPHRALADARMIGQALRPFLDE</sequence>
<dbReference type="InterPro" id="IPR012337">
    <property type="entry name" value="RNaseH-like_sf"/>
</dbReference>
<dbReference type="Pfam" id="PF00929">
    <property type="entry name" value="RNase_T"/>
    <property type="match status" value="1"/>
</dbReference>
<name>A0A364NJA8_9GAMM</name>
<gene>
    <name evidence="4" type="ORF">DN062_15615</name>
</gene>